<dbReference type="SUPFAM" id="SSF54495">
    <property type="entry name" value="UBC-like"/>
    <property type="match status" value="1"/>
</dbReference>
<dbReference type="EMBL" id="BRYB01000960">
    <property type="protein sequence ID" value="GMI40876.1"/>
    <property type="molecule type" value="Genomic_DNA"/>
</dbReference>
<evidence type="ECO:0000259" key="1">
    <source>
        <dbReference type="PROSITE" id="PS50127"/>
    </source>
</evidence>
<dbReference type="Proteomes" id="UP001165060">
    <property type="component" value="Unassembled WGS sequence"/>
</dbReference>
<dbReference type="Gene3D" id="3.10.110.10">
    <property type="entry name" value="Ubiquitin Conjugating Enzyme"/>
    <property type="match status" value="1"/>
</dbReference>
<evidence type="ECO:0000313" key="2">
    <source>
        <dbReference type="EMBL" id="GMI40876.1"/>
    </source>
</evidence>
<dbReference type="InterPro" id="IPR000608">
    <property type="entry name" value="UBC"/>
</dbReference>
<reference evidence="2 3" key="1">
    <citation type="journal article" date="2023" name="Commun. Biol.">
        <title>Genome analysis of Parmales, the sister group of diatoms, reveals the evolutionary specialization of diatoms from phago-mixotrophs to photoautotrophs.</title>
        <authorList>
            <person name="Ban H."/>
            <person name="Sato S."/>
            <person name="Yoshikawa S."/>
            <person name="Yamada K."/>
            <person name="Nakamura Y."/>
            <person name="Ichinomiya M."/>
            <person name="Sato N."/>
            <person name="Blanc-Mathieu R."/>
            <person name="Endo H."/>
            <person name="Kuwata A."/>
            <person name="Ogata H."/>
        </authorList>
    </citation>
    <scope>NUCLEOTIDE SEQUENCE [LARGE SCALE GENOMIC DNA]</scope>
</reference>
<dbReference type="CDD" id="cd23814">
    <property type="entry name" value="UEV_AKTIP"/>
    <property type="match status" value="1"/>
</dbReference>
<keyword evidence="3" id="KW-1185">Reference proteome</keyword>
<dbReference type="PROSITE" id="PS50127">
    <property type="entry name" value="UBC_2"/>
    <property type="match status" value="1"/>
</dbReference>
<organism evidence="2 3">
    <name type="scientific">Tetraparma gracilis</name>
    <dbReference type="NCBI Taxonomy" id="2962635"/>
    <lineage>
        <taxon>Eukaryota</taxon>
        <taxon>Sar</taxon>
        <taxon>Stramenopiles</taxon>
        <taxon>Ochrophyta</taxon>
        <taxon>Bolidophyceae</taxon>
        <taxon>Parmales</taxon>
        <taxon>Triparmaceae</taxon>
        <taxon>Tetraparma</taxon>
    </lineage>
</organism>
<protein>
    <recommendedName>
        <fullName evidence="1">UBC core domain-containing protein</fullName>
    </recommendedName>
</protein>
<dbReference type="InterPro" id="IPR016135">
    <property type="entry name" value="UBQ-conjugating_enzyme/RWD"/>
</dbReference>
<name>A0ABQ6N5T9_9STRA</name>
<accession>A0ABQ6N5T9</accession>
<comment type="caution">
    <text evidence="2">The sequence shown here is derived from an EMBL/GenBank/DDBJ whole genome shotgun (WGS) entry which is preliminary data.</text>
</comment>
<sequence length="243" mass="25919">MSGLSSPAPSSLKSHHLSIEYKHLLSHSPSGVYLLPSPATPGLFVGVIFLRRGLYQNGIYKFTLQVPPSYNERGSHPVVTFTTPLLSPLVSDRGVLDMPAAFPEWDPSRHYLITALTYVKKLFYIKSFSLGPAVGGDLLGSSAASLSLPGFANPDALELHATDPAGYAAAVKESVQASQEAVYANRGEGDFQFVKQGGGGEHDLFRAFLLKELERQEEGKEGGGKVGAEGVLGCVKMASAKKL</sequence>
<gene>
    <name evidence="2" type="ORF">TeGR_g8582</name>
</gene>
<evidence type="ECO:0000313" key="3">
    <source>
        <dbReference type="Proteomes" id="UP001165060"/>
    </source>
</evidence>
<proteinExistence type="predicted"/>
<feature type="domain" description="UBC core" evidence="1">
    <location>
        <begin position="12"/>
        <end position="180"/>
    </location>
</feature>